<evidence type="ECO:0000313" key="2">
    <source>
        <dbReference type="Proteomes" id="UP000030988"/>
    </source>
</evidence>
<protein>
    <submittedName>
        <fullName evidence="1">Uncharacterized protein</fullName>
    </submittedName>
</protein>
<comment type="caution">
    <text evidence="1">The sequence shown here is derived from an EMBL/GenBank/DDBJ whole genome shotgun (WGS) entry which is preliminary data.</text>
</comment>
<sequence length="108" mass="11353">MIAGSALAVFVSLVLPQADLAKEHLPATPSRVATFDAELPVARDVLAHSHGRGGLDPTTAMSRRMVDERAGADFQTFSATSKTQMDVWWGTTGASLIASSVRSADLPS</sequence>
<name>A0A0B2BS16_9SPHN</name>
<dbReference type="EMBL" id="JTDN01000004">
    <property type="protein sequence ID" value="KHL24161.1"/>
    <property type="molecule type" value="Genomic_DNA"/>
</dbReference>
<accession>A0A0B2BS16</accession>
<gene>
    <name evidence="1" type="ORF">PK98_15460</name>
</gene>
<evidence type="ECO:0000313" key="1">
    <source>
        <dbReference type="EMBL" id="KHL24161.1"/>
    </source>
</evidence>
<keyword evidence="2" id="KW-1185">Reference proteome</keyword>
<dbReference type="Proteomes" id="UP000030988">
    <property type="component" value="Unassembled WGS sequence"/>
</dbReference>
<proteinExistence type="predicted"/>
<dbReference type="AlphaFoldDB" id="A0A0B2BS16"/>
<reference evidence="1 2" key="1">
    <citation type="submission" date="2014-11" db="EMBL/GenBank/DDBJ databases">
        <title>Draft genome sequence of Kirrobacter mercurialis.</title>
        <authorList>
            <person name="Coil D.A."/>
            <person name="Eisen J.A."/>
        </authorList>
    </citation>
    <scope>NUCLEOTIDE SEQUENCE [LARGE SCALE GENOMIC DNA]</scope>
    <source>
        <strain evidence="1 2">Coronado</strain>
    </source>
</reference>
<dbReference type="RefSeq" id="WP_039097959.1">
    <property type="nucleotide sequence ID" value="NZ_JTDN01000004.1"/>
</dbReference>
<organism evidence="1 2">
    <name type="scientific">Croceibacterium mercuriale</name>
    <dbReference type="NCBI Taxonomy" id="1572751"/>
    <lineage>
        <taxon>Bacteria</taxon>
        <taxon>Pseudomonadati</taxon>
        <taxon>Pseudomonadota</taxon>
        <taxon>Alphaproteobacteria</taxon>
        <taxon>Sphingomonadales</taxon>
        <taxon>Erythrobacteraceae</taxon>
        <taxon>Croceibacterium</taxon>
    </lineage>
</organism>